<name>A0A5B8M7A7_9MICO</name>
<evidence type="ECO:0000256" key="7">
    <source>
        <dbReference type="SAM" id="Phobius"/>
    </source>
</evidence>
<feature type="transmembrane region" description="Helical" evidence="7">
    <location>
        <begin position="129"/>
        <end position="146"/>
    </location>
</feature>
<feature type="domain" description="Glycine transporter" evidence="8">
    <location>
        <begin position="190"/>
        <end position="264"/>
    </location>
</feature>
<feature type="transmembrane region" description="Helical" evidence="7">
    <location>
        <begin position="158"/>
        <end position="176"/>
    </location>
</feature>
<keyword evidence="6 7" id="KW-0472">Membrane</keyword>
<evidence type="ECO:0000256" key="5">
    <source>
        <dbReference type="ARBA" id="ARBA00022989"/>
    </source>
</evidence>
<feature type="transmembrane region" description="Helical" evidence="7">
    <location>
        <begin position="188"/>
        <end position="208"/>
    </location>
</feature>
<dbReference type="AlphaFoldDB" id="A0A5B8M7A7"/>
<comment type="similarity">
    <text evidence="2">Belongs to the UPF0126 family.</text>
</comment>
<dbReference type="Pfam" id="PF03458">
    <property type="entry name" value="Gly_transporter"/>
    <property type="match status" value="2"/>
</dbReference>
<keyword evidence="5 7" id="KW-1133">Transmembrane helix</keyword>
<keyword evidence="10" id="KW-1185">Reference proteome</keyword>
<dbReference type="InterPro" id="IPR005115">
    <property type="entry name" value="Gly_transporter"/>
</dbReference>
<evidence type="ECO:0000256" key="4">
    <source>
        <dbReference type="ARBA" id="ARBA00022692"/>
    </source>
</evidence>
<reference evidence="9 10" key="1">
    <citation type="submission" date="2019-07" db="EMBL/GenBank/DDBJ databases">
        <title>Full genome sequence of Humibacter sp. WJ7-1.</title>
        <authorList>
            <person name="Im W.-T."/>
        </authorList>
    </citation>
    <scope>NUCLEOTIDE SEQUENCE [LARGE SCALE GENOMIC DNA]</scope>
    <source>
        <strain evidence="9 10">WJ7-1</strain>
    </source>
</reference>
<keyword evidence="3" id="KW-1003">Cell membrane</keyword>
<organism evidence="9 10">
    <name type="scientific">Humibacter ginsenosidimutans</name>
    <dbReference type="NCBI Taxonomy" id="2599293"/>
    <lineage>
        <taxon>Bacteria</taxon>
        <taxon>Bacillati</taxon>
        <taxon>Actinomycetota</taxon>
        <taxon>Actinomycetes</taxon>
        <taxon>Micrococcales</taxon>
        <taxon>Microbacteriaceae</taxon>
        <taxon>Humibacter</taxon>
    </lineage>
</organism>
<sequence length="311" mass="32705">MISFFRVRDAPSRHCPRTTSAATLPGTGPVSVAKGGLRADANAVRNGPARLSPESSGSIRSSRSCRVTLRSARGPDGPRRVPCCASASGCGRRSRGVLIVNWGLVLDLAGTFFFAISGSLLAARRGFDIVGSLLLGSLTGLGGGVVRDLVIGVTPTAFAQPIYLAPPLAAMLLVFAMMRNVERFPRTLLVFDAGGLALFCTTGTITALEAGLNPIAAAALGVVTAVGGGLLRDVVANRVPQLFNPNDLYAVPAMLGAALMAVLWQMHWYNPVTIVIVAAIVFALRVLSLRFHWHIPHAVADKRYQAPDKAT</sequence>
<evidence type="ECO:0000256" key="2">
    <source>
        <dbReference type="ARBA" id="ARBA00008193"/>
    </source>
</evidence>
<proteinExistence type="inferred from homology"/>
<comment type="subcellular location">
    <subcellularLocation>
        <location evidence="1">Cell membrane</location>
        <topology evidence="1">Multi-pass membrane protein</topology>
    </subcellularLocation>
</comment>
<feature type="transmembrane region" description="Helical" evidence="7">
    <location>
        <begin position="102"/>
        <end position="122"/>
    </location>
</feature>
<accession>A0A5B8M7A7</accession>
<gene>
    <name evidence="9" type="ORF">FPZ11_12630</name>
</gene>
<feature type="transmembrane region" description="Helical" evidence="7">
    <location>
        <begin position="247"/>
        <end position="266"/>
    </location>
</feature>
<keyword evidence="4 7" id="KW-0812">Transmembrane</keyword>
<dbReference type="KEGG" id="huw:FPZ11_12630"/>
<dbReference type="PANTHER" id="PTHR30506:SF3">
    <property type="entry name" value="UPF0126 INNER MEMBRANE PROTEIN YADS-RELATED"/>
    <property type="match status" value="1"/>
</dbReference>
<evidence type="ECO:0000256" key="3">
    <source>
        <dbReference type="ARBA" id="ARBA00022475"/>
    </source>
</evidence>
<dbReference type="OrthoDB" id="9791874at2"/>
<protein>
    <submittedName>
        <fullName evidence="9">Trimeric intracellular cation channel family protein</fullName>
    </submittedName>
</protein>
<feature type="domain" description="Glycine transporter" evidence="8">
    <location>
        <begin position="105"/>
        <end position="178"/>
    </location>
</feature>
<dbReference type="PANTHER" id="PTHR30506">
    <property type="entry name" value="INNER MEMBRANE PROTEIN"/>
    <property type="match status" value="1"/>
</dbReference>
<evidence type="ECO:0000256" key="1">
    <source>
        <dbReference type="ARBA" id="ARBA00004651"/>
    </source>
</evidence>
<dbReference type="Proteomes" id="UP000320216">
    <property type="component" value="Chromosome"/>
</dbReference>
<feature type="transmembrane region" description="Helical" evidence="7">
    <location>
        <begin position="272"/>
        <end position="293"/>
    </location>
</feature>
<feature type="transmembrane region" description="Helical" evidence="7">
    <location>
        <begin position="214"/>
        <end position="235"/>
    </location>
</feature>
<evidence type="ECO:0000313" key="10">
    <source>
        <dbReference type="Proteomes" id="UP000320216"/>
    </source>
</evidence>
<evidence type="ECO:0000313" key="9">
    <source>
        <dbReference type="EMBL" id="QDZ15492.1"/>
    </source>
</evidence>
<evidence type="ECO:0000259" key="8">
    <source>
        <dbReference type="Pfam" id="PF03458"/>
    </source>
</evidence>
<dbReference type="EMBL" id="CP042305">
    <property type="protein sequence ID" value="QDZ15492.1"/>
    <property type="molecule type" value="Genomic_DNA"/>
</dbReference>
<evidence type="ECO:0000256" key="6">
    <source>
        <dbReference type="ARBA" id="ARBA00023136"/>
    </source>
</evidence>
<dbReference type="GO" id="GO:0005886">
    <property type="term" value="C:plasma membrane"/>
    <property type="evidence" value="ECO:0007669"/>
    <property type="project" value="UniProtKB-SubCell"/>
</dbReference>